<dbReference type="GeneTree" id="ENSGT00940000160774"/>
<dbReference type="eggNOG" id="KOG1966">
    <property type="taxonomic scope" value="Eukaryota"/>
</dbReference>
<dbReference type="Ensembl" id="ENSPSIT00000008050.1">
    <property type="protein sequence ID" value="ENSPSIP00000008008.1"/>
    <property type="gene ID" value="ENSPSIG00000007354.1"/>
</dbReference>
<dbReference type="Pfam" id="PF16644">
    <property type="entry name" value="NEXCaM_BD"/>
    <property type="match status" value="1"/>
</dbReference>
<feature type="domain" description="Sodium/hydrogen exchanger regulatory region" evidence="1">
    <location>
        <begin position="71"/>
        <end position="157"/>
    </location>
</feature>
<reference evidence="2" key="3">
    <citation type="submission" date="2025-08" db="UniProtKB">
        <authorList>
            <consortium name="Ensembl"/>
        </authorList>
    </citation>
    <scope>IDENTIFICATION</scope>
</reference>
<name>K7FIZ8_PELSI</name>
<protein>
    <recommendedName>
        <fullName evidence="1">Sodium/hydrogen exchanger regulatory region domain-containing protein</fullName>
    </recommendedName>
</protein>
<dbReference type="Proteomes" id="UP000007267">
    <property type="component" value="Unassembled WGS sequence"/>
</dbReference>
<proteinExistence type="predicted"/>
<reference evidence="2" key="4">
    <citation type="submission" date="2025-09" db="UniProtKB">
        <authorList>
            <consortium name="Ensembl"/>
        </authorList>
    </citation>
    <scope>IDENTIFICATION</scope>
</reference>
<reference evidence="3" key="2">
    <citation type="journal article" date="2013" name="Nat. Genet.">
        <title>The draft genomes of soft-shell turtle and green sea turtle yield insights into the development and evolution of the turtle-specific body plan.</title>
        <authorList>
            <person name="Wang Z."/>
            <person name="Pascual-Anaya J."/>
            <person name="Zadissa A."/>
            <person name="Li W."/>
            <person name="Niimura Y."/>
            <person name="Huang Z."/>
            <person name="Li C."/>
            <person name="White S."/>
            <person name="Xiong Z."/>
            <person name="Fang D."/>
            <person name="Wang B."/>
            <person name="Ming Y."/>
            <person name="Chen Y."/>
            <person name="Zheng Y."/>
            <person name="Kuraku S."/>
            <person name="Pignatelli M."/>
            <person name="Herrero J."/>
            <person name="Beal K."/>
            <person name="Nozawa M."/>
            <person name="Li Q."/>
            <person name="Wang J."/>
            <person name="Zhang H."/>
            <person name="Yu L."/>
            <person name="Shigenobu S."/>
            <person name="Wang J."/>
            <person name="Liu J."/>
            <person name="Flicek P."/>
            <person name="Searle S."/>
            <person name="Wang J."/>
            <person name="Kuratani S."/>
            <person name="Yin Y."/>
            <person name="Aken B."/>
            <person name="Zhang G."/>
            <person name="Irie N."/>
        </authorList>
    </citation>
    <scope>NUCLEOTIDE SEQUENCE [LARGE SCALE GENOMIC DNA]</scope>
    <source>
        <strain evidence="3">Daiwa-1</strain>
    </source>
</reference>
<sequence length="167" mass="19405">MMDHLKAGVEDICGHWSHSQLRDKFKKFDNKYLKKILLRKKQPKSSIVSLYKKLEIKQAIEMAESGMISSAASTASLQSYRNHRMHRLSPAEVESMQDMLAHGLYQVRQRTPSYNRHNLPTETSEKQAKEILIRRQHSLRQNVWKGNSLPWGKPVTVMQTTIHVIRA</sequence>
<accession>K7FIZ8</accession>
<dbReference type="HOGENOM" id="CLU_1594035_0_0_1"/>
<dbReference type="AlphaFoldDB" id="K7FIZ8"/>
<keyword evidence="3" id="KW-1185">Reference proteome</keyword>
<organism evidence="2 3">
    <name type="scientific">Pelodiscus sinensis</name>
    <name type="common">Chinese softshell turtle</name>
    <name type="synonym">Trionyx sinensis</name>
    <dbReference type="NCBI Taxonomy" id="13735"/>
    <lineage>
        <taxon>Eukaryota</taxon>
        <taxon>Metazoa</taxon>
        <taxon>Chordata</taxon>
        <taxon>Craniata</taxon>
        <taxon>Vertebrata</taxon>
        <taxon>Euteleostomi</taxon>
        <taxon>Archelosauria</taxon>
        <taxon>Testudinata</taxon>
        <taxon>Testudines</taxon>
        <taxon>Cryptodira</taxon>
        <taxon>Trionychia</taxon>
        <taxon>Trionychidae</taxon>
        <taxon>Pelodiscus</taxon>
    </lineage>
</organism>
<evidence type="ECO:0000313" key="3">
    <source>
        <dbReference type="Proteomes" id="UP000007267"/>
    </source>
</evidence>
<dbReference type="Gene3D" id="6.10.250.2020">
    <property type="match status" value="1"/>
</dbReference>
<reference evidence="3" key="1">
    <citation type="submission" date="2011-10" db="EMBL/GenBank/DDBJ databases">
        <authorList>
            <consortium name="Soft-shell Turtle Genome Consortium"/>
        </authorList>
    </citation>
    <scope>NUCLEOTIDE SEQUENCE [LARGE SCALE GENOMIC DNA]</scope>
    <source>
        <strain evidence="3">Daiwa-1</strain>
    </source>
</reference>
<dbReference type="InterPro" id="IPR032103">
    <property type="entry name" value="NHE_CaM-bd"/>
</dbReference>
<evidence type="ECO:0000313" key="2">
    <source>
        <dbReference type="Ensembl" id="ENSPSIP00000008008.1"/>
    </source>
</evidence>
<dbReference type="STRING" id="13735.ENSPSIP00000008008"/>
<evidence type="ECO:0000259" key="1">
    <source>
        <dbReference type="Pfam" id="PF16644"/>
    </source>
</evidence>
<dbReference type="EMBL" id="AGCU01116626">
    <property type="status" value="NOT_ANNOTATED_CDS"/>
    <property type="molecule type" value="Genomic_DNA"/>
</dbReference>